<gene>
    <name evidence="1" type="ordered locus">F7308_0297</name>
</gene>
<keyword evidence="2" id="KW-1185">Reference proteome</keyword>
<dbReference type="EMBL" id="CP002872">
    <property type="protein sequence ID" value="AEI35225.1"/>
    <property type="molecule type" value="Genomic_DNA"/>
</dbReference>
<protein>
    <submittedName>
        <fullName evidence="1">Uncharacterized protein</fullName>
    </submittedName>
</protein>
<dbReference type="Proteomes" id="UP000000490">
    <property type="component" value="Chromosome"/>
</dbReference>
<evidence type="ECO:0000313" key="2">
    <source>
        <dbReference type="Proteomes" id="UP000000490"/>
    </source>
</evidence>
<accession>A0ABN3ZK10</accession>
<evidence type="ECO:0000313" key="1">
    <source>
        <dbReference type="EMBL" id="AEI35225.1"/>
    </source>
</evidence>
<sequence>MVELTGKTLILYGIGKLVWCNTVTKGISQKIQTKSLF</sequence>
<name>A0ABN3ZK10_FRAST</name>
<reference evidence="1" key="1">
    <citation type="submission" date="2011-05" db="EMBL/GenBank/DDBJ databases">
        <authorList>
            <person name="Kuske C.R."/>
            <person name="Challacombe J.F."/>
            <person name="Siddaramappa S."/>
            <person name="Petersen J.M."/>
            <person name="Bruce D.C."/>
        </authorList>
    </citation>
    <scope>NUCLEOTIDE SEQUENCE</scope>
    <source>
        <strain evidence="1">TX077308</strain>
    </source>
</reference>
<proteinExistence type="predicted"/>
<organism evidence="1 2">
    <name type="scientific">Francisella salina</name>
    <dbReference type="NCBI Taxonomy" id="573569"/>
    <lineage>
        <taxon>Bacteria</taxon>
        <taxon>Pseudomonadati</taxon>
        <taxon>Pseudomonadota</taxon>
        <taxon>Gammaproteobacteria</taxon>
        <taxon>Thiotrichales</taxon>
        <taxon>Francisellaceae</taxon>
        <taxon>Francisella</taxon>
    </lineage>
</organism>